<dbReference type="Pfam" id="PF00015">
    <property type="entry name" value="MCPsignal"/>
    <property type="match status" value="1"/>
</dbReference>
<evidence type="ECO:0000256" key="4">
    <source>
        <dbReference type="PROSITE-ProRule" id="PRU00284"/>
    </source>
</evidence>
<dbReference type="OrthoDB" id="9791237at2"/>
<dbReference type="PANTHER" id="PTHR32089">
    <property type="entry name" value="METHYL-ACCEPTING CHEMOTAXIS PROTEIN MCPB"/>
    <property type="match status" value="1"/>
</dbReference>
<name>E6W4V3_DESIS</name>
<dbReference type="InterPro" id="IPR013587">
    <property type="entry name" value="Nitrate/nitrite_sensing"/>
</dbReference>
<evidence type="ECO:0000256" key="1">
    <source>
        <dbReference type="ARBA" id="ARBA00004370"/>
    </source>
</evidence>
<evidence type="ECO:0000313" key="9">
    <source>
        <dbReference type="EMBL" id="ADU64831.1"/>
    </source>
</evidence>
<accession>E6W4V3</accession>
<organism evidence="9 10">
    <name type="scientific">Desulfurispirillum indicum (strain ATCC BAA-1389 / DSM 22839 / S5)</name>
    <dbReference type="NCBI Taxonomy" id="653733"/>
    <lineage>
        <taxon>Bacteria</taxon>
        <taxon>Pseudomonadati</taxon>
        <taxon>Chrysiogenota</taxon>
        <taxon>Chrysiogenia</taxon>
        <taxon>Chrysiogenales</taxon>
        <taxon>Chrysiogenaceae</taxon>
        <taxon>Desulfurispirillum</taxon>
    </lineage>
</organism>
<dbReference type="STRING" id="653733.Selin_0072"/>
<sequence>MVIFSRFSMKLKLAVLVLVPVGSLLLMGSWLIMGAWQQSRTLSSLALQVDLSATIGSLVHELQRERGLSAGMLGSQGEQFRAELRDQHKNTDQRVAELEAFLSRNPSTKQHHTLDQVFSELRRLASVRGQVSSLALNVDDTLAYYTAINHQCLQMVAQLSLLSDDAAITRNLTAYASVLSAKEYAGIERAVLTNTFSRQGFAPGMYMLFLSLVADQQTHLGNFTTLAGAPGRQASEQLLADPVHAEVERMRGRAQALPGGGDFGVDSQQWFSLSTKRINLLKQLEDAQAGALVDMMAERQSSAAAQLLLTFGHVLASLLVTLGLAMVIARELTKGIFEINTHARALASGTGDLRQRLESSSRDELGTLSRSFNTFIESMDKNVSSTMELLARTAGATASVLEVMEHVRLASNRNLDTTSEVSTAAHEMNATIHEISSSVSVSTQSSLATVDLARDGVHSLRESTASIQQLKTEIGELAAQILELQSSAQEIRHVVSVINDISEQTNLLALNAAIEAARAGESGRGFSVVADEVRKLAENTQNSTGEIEKSIAVIVNRVEGATISARRASETADQQEQASQKAQSSFQQIMEAIEEVGDMMSSINAALEQQSTTTGQVAASIEQLAGSSEELSQQVNTLVTDTDMLVENIQGLGGLYGKFQTSSLAIPCIRAKITHVLLVHGLLSAARTGQHPPQMDSAGMGDELERTLNPALLDVLHGSEVLREWQHARQLFAQQVQEFLKYSGGEGQLLERRRNELLSTSQQYLERLDSLTDVCQGAPAKGLREGEPALATFTLIS</sequence>
<comment type="subcellular location">
    <subcellularLocation>
        <location evidence="1">Membrane</location>
    </subcellularLocation>
</comment>
<dbReference type="InterPro" id="IPR003660">
    <property type="entry name" value="HAMP_dom"/>
</dbReference>
<feature type="coiled-coil region" evidence="5">
    <location>
        <begin position="460"/>
        <end position="487"/>
    </location>
</feature>
<dbReference type="InterPro" id="IPR004089">
    <property type="entry name" value="MCPsignal_dom"/>
</dbReference>
<dbReference type="Gene3D" id="1.10.287.950">
    <property type="entry name" value="Methyl-accepting chemotaxis protein"/>
    <property type="match status" value="1"/>
</dbReference>
<dbReference type="PROSITE" id="PS50885">
    <property type="entry name" value="HAMP"/>
    <property type="match status" value="1"/>
</dbReference>
<dbReference type="Pfam" id="PF00672">
    <property type="entry name" value="HAMP"/>
    <property type="match status" value="1"/>
</dbReference>
<dbReference type="FunFam" id="1.10.287.950:FF:000001">
    <property type="entry name" value="Methyl-accepting chemotaxis sensory transducer"/>
    <property type="match status" value="1"/>
</dbReference>
<dbReference type="GO" id="GO:0007165">
    <property type="term" value="P:signal transduction"/>
    <property type="evidence" value="ECO:0007669"/>
    <property type="project" value="UniProtKB-KW"/>
</dbReference>
<dbReference type="GO" id="GO:0016020">
    <property type="term" value="C:membrane"/>
    <property type="evidence" value="ECO:0007669"/>
    <property type="project" value="UniProtKB-SubCell"/>
</dbReference>
<comment type="similarity">
    <text evidence="3">Belongs to the methyl-accepting chemotaxis (MCP) protein family.</text>
</comment>
<dbReference type="PROSITE" id="PS50906">
    <property type="entry name" value="NIT"/>
    <property type="match status" value="1"/>
</dbReference>
<dbReference type="CDD" id="cd11386">
    <property type="entry name" value="MCP_signal"/>
    <property type="match status" value="1"/>
</dbReference>
<dbReference type="PROSITE" id="PS50111">
    <property type="entry name" value="CHEMOTAXIS_TRANSDUC_2"/>
    <property type="match status" value="1"/>
</dbReference>
<dbReference type="AlphaFoldDB" id="E6W4V3"/>
<dbReference type="InterPro" id="IPR010910">
    <property type="entry name" value="Nitrate/nitrite_sensing_bac"/>
</dbReference>
<dbReference type="InParanoid" id="E6W4V3"/>
<feature type="domain" description="Methyl-accepting transducer" evidence="6">
    <location>
        <begin position="389"/>
        <end position="625"/>
    </location>
</feature>
<feature type="domain" description="HAMP" evidence="7">
    <location>
        <begin position="330"/>
        <end position="384"/>
    </location>
</feature>
<dbReference type="Proteomes" id="UP000002572">
    <property type="component" value="Chromosome"/>
</dbReference>
<dbReference type="RefSeq" id="WP_013504720.1">
    <property type="nucleotide sequence ID" value="NC_014836.1"/>
</dbReference>
<dbReference type="PANTHER" id="PTHR32089:SF112">
    <property type="entry name" value="LYSOZYME-LIKE PROTEIN-RELATED"/>
    <property type="match status" value="1"/>
</dbReference>
<dbReference type="CDD" id="cd06225">
    <property type="entry name" value="HAMP"/>
    <property type="match status" value="1"/>
</dbReference>
<evidence type="ECO:0000259" key="8">
    <source>
        <dbReference type="PROSITE" id="PS50906"/>
    </source>
</evidence>
<dbReference type="SMART" id="SM00304">
    <property type="entry name" value="HAMP"/>
    <property type="match status" value="2"/>
</dbReference>
<protein>
    <submittedName>
        <fullName evidence="9">Chemotaxis sensory transducer</fullName>
    </submittedName>
</protein>
<dbReference type="Gene3D" id="6.10.340.10">
    <property type="match status" value="1"/>
</dbReference>
<gene>
    <name evidence="9" type="ordered locus">Selin_0072</name>
</gene>
<keyword evidence="2 4" id="KW-0807">Transducer</keyword>
<feature type="domain" description="NIT" evidence="8">
    <location>
        <begin position="53"/>
        <end position="299"/>
    </location>
</feature>
<proteinExistence type="inferred from homology"/>
<evidence type="ECO:0000259" key="7">
    <source>
        <dbReference type="PROSITE" id="PS50885"/>
    </source>
</evidence>
<dbReference type="Pfam" id="PF08376">
    <property type="entry name" value="NIT"/>
    <property type="match status" value="1"/>
</dbReference>
<evidence type="ECO:0000259" key="6">
    <source>
        <dbReference type="PROSITE" id="PS50111"/>
    </source>
</evidence>
<dbReference type="eggNOG" id="COG0840">
    <property type="taxonomic scope" value="Bacteria"/>
</dbReference>
<dbReference type="SUPFAM" id="SSF58104">
    <property type="entry name" value="Methyl-accepting chemotaxis protein (MCP) signaling domain"/>
    <property type="match status" value="1"/>
</dbReference>
<dbReference type="GO" id="GO:0006935">
    <property type="term" value="P:chemotaxis"/>
    <property type="evidence" value="ECO:0007669"/>
    <property type="project" value="UniProtKB-ARBA"/>
</dbReference>
<evidence type="ECO:0000256" key="5">
    <source>
        <dbReference type="SAM" id="Coils"/>
    </source>
</evidence>
<evidence type="ECO:0000256" key="3">
    <source>
        <dbReference type="ARBA" id="ARBA00029447"/>
    </source>
</evidence>
<keyword evidence="10" id="KW-1185">Reference proteome</keyword>
<dbReference type="HOGENOM" id="CLU_000445_107_27_0"/>
<dbReference type="KEGG" id="din:Selin_0072"/>
<evidence type="ECO:0000256" key="2">
    <source>
        <dbReference type="ARBA" id="ARBA00023224"/>
    </source>
</evidence>
<dbReference type="SMART" id="SM00283">
    <property type="entry name" value="MA"/>
    <property type="match status" value="1"/>
</dbReference>
<dbReference type="EMBL" id="CP002432">
    <property type="protein sequence ID" value="ADU64831.1"/>
    <property type="molecule type" value="Genomic_DNA"/>
</dbReference>
<reference evidence="9 10" key="1">
    <citation type="submission" date="2010-12" db="EMBL/GenBank/DDBJ databases">
        <title>Complete sequence of Desulfurispirillum indicum S5.</title>
        <authorList>
            <consortium name="US DOE Joint Genome Institute"/>
            <person name="Lucas S."/>
            <person name="Copeland A."/>
            <person name="Lapidus A."/>
            <person name="Cheng J.-F."/>
            <person name="Goodwin L."/>
            <person name="Pitluck S."/>
            <person name="Chertkov O."/>
            <person name="Held B."/>
            <person name="Detter J.C."/>
            <person name="Han C."/>
            <person name="Tapia R."/>
            <person name="Land M."/>
            <person name="Hauser L."/>
            <person name="Kyrpides N."/>
            <person name="Ivanova N."/>
            <person name="Mikhailova N."/>
            <person name="Haggblom M."/>
            <person name="Rauschenbach I."/>
            <person name="Bini E."/>
            <person name="Woyke T."/>
        </authorList>
    </citation>
    <scope>NUCLEOTIDE SEQUENCE [LARGE SCALE GENOMIC DNA]</scope>
    <source>
        <strain evidence="10">ATCC BAA-1389 / DSM 22839 / S5</strain>
    </source>
</reference>
<evidence type="ECO:0000313" key="10">
    <source>
        <dbReference type="Proteomes" id="UP000002572"/>
    </source>
</evidence>
<keyword evidence="5" id="KW-0175">Coiled coil</keyword>